<reference evidence="1" key="1">
    <citation type="submission" date="2014-05" db="EMBL/GenBank/DDBJ databases">
        <authorList>
            <person name="Chronopoulou M."/>
        </authorList>
    </citation>
    <scope>NUCLEOTIDE SEQUENCE</scope>
    <source>
        <tissue evidence="1">Whole organism</tissue>
    </source>
</reference>
<protein>
    <submittedName>
        <fullName evidence="1">Uncharacterized protein</fullName>
    </submittedName>
</protein>
<accession>A0A0K2U3P7</accession>
<organism evidence="1">
    <name type="scientific">Lepeophtheirus salmonis</name>
    <name type="common">Salmon louse</name>
    <name type="synonym">Caligus salmonis</name>
    <dbReference type="NCBI Taxonomy" id="72036"/>
    <lineage>
        <taxon>Eukaryota</taxon>
        <taxon>Metazoa</taxon>
        <taxon>Ecdysozoa</taxon>
        <taxon>Arthropoda</taxon>
        <taxon>Crustacea</taxon>
        <taxon>Multicrustacea</taxon>
        <taxon>Hexanauplia</taxon>
        <taxon>Copepoda</taxon>
        <taxon>Siphonostomatoida</taxon>
        <taxon>Caligidae</taxon>
        <taxon>Lepeophtheirus</taxon>
    </lineage>
</organism>
<sequence>MSDFCVIYIQDNEGLLLME</sequence>
<name>A0A0K2U3P7_LEPSM</name>
<proteinExistence type="predicted"/>
<dbReference type="AlphaFoldDB" id="A0A0K2U3P7"/>
<evidence type="ECO:0000313" key="1">
    <source>
        <dbReference type="EMBL" id="CDW32909.1"/>
    </source>
</evidence>
<dbReference type="EMBL" id="HACA01015548">
    <property type="protein sequence ID" value="CDW32909.1"/>
    <property type="molecule type" value="Transcribed_RNA"/>
</dbReference>